<comment type="caution">
    <text evidence="3">The sequence shown here is derived from an EMBL/GenBank/DDBJ whole genome shotgun (WGS) entry which is preliminary data.</text>
</comment>
<sequence length="429" mass="48215">MKKIQCFTIYIILALLASGCSVLSDGNAVSINDPTDLLVDIYFIEEGEAFSIDTNPNIFELPDNYKRELDQVLLATESEWERYREVRRWINRSFKDFDFDTTETFSLVELGARRKINCLSFSTMFVAAARYADIPANFQLVFAPPYWDKNGNNWVNNQHINVTGTVKAPLNSDYTDSLISATSNALFNPTGSGYPVFIKHGNIVAKANELRTQRYTVDINPAIINVTIRRELIGEHQVLSLYHSNKSMEALLKNDLLRAYAHTKEALIVDSNSVVAWNNLGVLYSKVGQTVLSIAAYERAIAIDERMYSAKSNLATAYRSQGEIGLAQELERQVEDYRNQNPYYHSALADASMAEGNYGLAINQLQAAVSKKQNEHYFYHQLAIAHQQLGDMDAVIEDLTKARSYARGSEKARFSGKVRALQAILTGSN</sequence>
<feature type="chain" id="PRO_5012088332" evidence="2">
    <location>
        <begin position="24"/>
        <end position="429"/>
    </location>
</feature>
<organism evidence="3 4">
    <name type="scientific">SAR86 cluster bacterium</name>
    <dbReference type="NCBI Taxonomy" id="2030880"/>
    <lineage>
        <taxon>Bacteria</taxon>
        <taxon>Pseudomonadati</taxon>
        <taxon>Pseudomonadota</taxon>
        <taxon>Gammaproteobacteria</taxon>
        <taxon>SAR86 cluster</taxon>
    </lineage>
</organism>
<dbReference type="SMART" id="SM00028">
    <property type="entry name" value="TPR"/>
    <property type="match status" value="5"/>
</dbReference>
<proteinExistence type="predicted"/>
<dbReference type="PROSITE" id="PS51257">
    <property type="entry name" value="PROKAR_LIPOPROTEIN"/>
    <property type="match status" value="1"/>
</dbReference>
<evidence type="ECO:0000256" key="2">
    <source>
        <dbReference type="SAM" id="SignalP"/>
    </source>
</evidence>
<keyword evidence="2" id="KW-0732">Signal</keyword>
<gene>
    <name evidence="3" type="ORF">COA96_02105</name>
</gene>
<evidence type="ECO:0000313" key="3">
    <source>
        <dbReference type="EMBL" id="PCJ27979.1"/>
    </source>
</evidence>
<protein>
    <submittedName>
        <fullName evidence="3">Uncharacterized protein</fullName>
    </submittedName>
</protein>
<dbReference type="Gene3D" id="1.25.40.10">
    <property type="entry name" value="Tetratricopeptide repeat domain"/>
    <property type="match status" value="1"/>
</dbReference>
<dbReference type="InterPro" id="IPR019734">
    <property type="entry name" value="TPR_rpt"/>
</dbReference>
<dbReference type="AlphaFoldDB" id="A0A2A5B8Y5"/>
<feature type="repeat" description="TPR" evidence="1">
    <location>
        <begin position="274"/>
        <end position="307"/>
    </location>
</feature>
<name>A0A2A5B8Y5_9GAMM</name>
<dbReference type="EMBL" id="NVVJ01000004">
    <property type="protein sequence ID" value="PCJ27979.1"/>
    <property type="molecule type" value="Genomic_DNA"/>
</dbReference>
<dbReference type="Proteomes" id="UP000218327">
    <property type="component" value="Unassembled WGS sequence"/>
</dbReference>
<dbReference type="SUPFAM" id="SSF48452">
    <property type="entry name" value="TPR-like"/>
    <property type="match status" value="1"/>
</dbReference>
<evidence type="ECO:0000313" key="4">
    <source>
        <dbReference type="Proteomes" id="UP000218327"/>
    </source>
</evidence>
<dbReference type="Pfam" id="PF13181">
    <property type="entry name" value="TPR_8"/>
    <property type="match status" value="1"/>
</dbReference>
<feature type="signal peptide" evidence="2">
    <location>
        <begin position="1"/>
        <end position="23"/>
    </location>
</feature>
<accession>A0A2A5B8Y5</accession>
<dbReference type="InterPro" id="IPR011990">
    <property type="entry name" value="TPR-like_helical_dom_sf"/>
</dbReference>
<evidence type="ECO:0000256" key="1">
    <source>
        <dbReference type="PROSITE-ProRule" id="PRU00339"/>
    </source>
</evidence>
<dbReference type="PROSITE" id="PS50005">
    <property type="entry name" value="TPR"/>
    <property type="match status" value="1"/>
</dbReference>
<keyword evidence="1" id="KW-0802">TPR repeat</keyword>
<reference evidence="4" key="1">
    <citation type="submission" date="2017-08" db="EMBL/GenBank/DDBJ databases">
        <title>A dynamic microbial community with high functional redundancy inhabits the cold, oxic subseafloor aquifer.</title>
        <authorList>
            <person name="Tully B.J."/>
            <person name="Wheat C.G."/>
            <person name="Glazer B.T."/>
            <person name="Huber J.A."/>
        </authorList>
    </citation>
    <scope>NUCLEOTIDE SEQUENCE [LARGE SCALE GENOMIC DNA]</scope>
</reference>